<dbReference type="InParanoid" id="C7ZFQ9"/>
<keyword evidence="10" id="KW-1185">Reference proteome</keyword>
<evidence type="ECO:0000256" key="5">
    <source>
        <dbReference type="ARBA" id="ARBA00038359"/>
    </source>
</evidence>
<feature type="transmembrane region" description="Helical" evidence="6">
    <location>
        <begin position="172"/>
        <end position="200"/>
    </location>
</feature>
<dbReference type="EMBL" id="GG698923">
    <property type="protein sequence ID" value="EEU37310.1"/>
    <property type="molecule type" value="Genomic_DNA"/>
</dbReference>
<evidence type="ECO:0000256" key="6">
    <source>
        <dbReference type="SAM" id="Phobius"/>
    </source>
</evidence>
<evidence type="ECO:0000313" key="10">
    <source>
        <dbReference type="Proteomes" id="UP000005206"/>
    </source>
</evidence>
<evidence type="ECO:0000256" key="2">
    <source>
        <dbReference type="ARBA" id="ARBA00022692"/>
    </source>
</evidence>
<dbReference type="InterPro" id="IPR052337">
    <property type="entry name" value="SAT4-like"/>
</dbReference>
<comment type="similarity">
    <text evidence="5">Belongs to the SAT4 family.</text>
</comment>
<feature type="transmembrane region" description="Helical" evidence="6">
    <location>
        <begin position="255"/>
        <end position="281"/>
    </location>
</feature>
<feature type="transmembrane region" description="Helical" evidence="6">
    <location>
        <begin position="212"/>
        <end position="235"/>
    </location>
</feature>
<dbReference type="VEuPathDB" id="FungiDB:NECHADRAFT_78450"/>
<proteinExistence type="inferred from homology"/>
<feature type="transmembrane region" description="Helical" evidence="6">
    <location>
        <begin position="127"/>
        <end position="152"/>
    </location>
</feature>
<evidence type="ECO:0000256" key="3">
    <source>
        <dbReference type="ARBA" id="ARBA00022989"/>
    </source>
</evidence>
<feature type="domain" description="Rhodopsin" evidence="8">
    <location>
        <begin position="109"/>
        <end position="354"/>
    </location>
</feature>
<keyword evidence="7" id="KW-0732">Signal</keyword>
<name>C7ZFQ9_FUSV7</name>
<reference evidence="9 10" key="1">
    <citation type="journal article" date="2009" name="PLoS Genet.">
        <title>The genome of Nectria haematococca: contribution of supernumerary chromosomes to gene expansion.</title>
        <authorList>
            <person name="Coleman J.J."/>
            <person name="Rounsley S.D."/>
            <person name="Rodriguez-Carres M."/>
            <person name="Kuo A."/>
            <person name="Wasmann C.C."/>
            <person name="Grimwood J."/>
            <person name="Schmutz J."/>
            <person name="Taga M."/>
            <person name="White G.J."/>
            <person name="Zhou S."/>
            <person name="Schwartz D.C."/>
            <person name="Freitag M."/>
            <person name="Ma L.J."/>
            <person name="Danchin E.G."/>
            <person name="Henrissat B."/>
            <person name="Coutinho P.M."/>
            <person name="Nelson D.R."/>
            <person name="Straney D."/>
            <person name="Napoli C.A."/>
            <person name="Barker B.M."/>
            <person name="Gribskov M."/>
            <person name="Rep M."/>
            <person name="Kroken S."/>
            <person name="Molnar I."/>
            <person name="Rensing C."/>
            <person name="Kennell J.C."/>
            <person name="Zamora J."/>
            <person name="Farman M.L."/>
            <person name="Selker E.U."/>
            <person name="Salamov A."/>
            <person name="Shapiro H."/>
            <person name="Pangilinan J."/>
            <person name="Lindquist E."/>
            <person name="Lamers C."/>
            <person name="Grigoriev I.V."/>
            <person name="Geiser D.M."/>
            <person name="Covert S.F."/>
            <person name="Temporini E."/>
            <person name="Vanetten H.D."/>
        </authorList>
    </citation>
    <scope>NUCLEOTIDE SEQUENCE [LARGE SCALE GENOMIC DNA]</scope>
    <source>
        <strain evidence="10">ATCC MYA-4622 / CBS 123669 / FGSC 9596 / NRRL 45880 / 77-13-4</strain>
    </source>
</reference>
<dbReference type="PANTHER" id="PTHR33048">
    <property type="entry name" value="PTH11-LIKE INTEGRAL MEMBRANE PROTEIN (AFU_ORTHOLOGUE AFUA_5G11245)"/>
    <property type="match status" value="1"/>
</dbReference>
<keyword evidence="4 6" id="KW-0472">Membrane</keyword>
<dbReference type="GO" id="GO:0016020">
    <property type="term" value="C:membrane"/>
    <property type="evidence" value="ECO:0007669"/>
    <property type="project" value="UniProtKB-SubCell"/>
</dbReference>
<evidence type="ECO:0000256" key="1">
    <source>
        <dbReference type="ARBA" id="ARBA00004141"/>
    </source>
</evidence>
<evidence type="ECO:0000256" key="4">
    <source>
        <dbReference type="ARBA" id="ARBA00023136"/>
    </source>
</evidence>
<dbReference type="OrthoDB" id="444631at2759"/>
<dbReference type="KEGG" id="nhe:NECHADRAFT_78450"/>
<keyword evidence="3 6" id="KW-1133">Transmembrane helix</keyword>
<keyword evidence="2 6" id="KW-0812">Transmembrane</keyword>
<feature type="transmembrane region" description="Helical" evidence="6">
    <location>
        <begin position="293"/>
        <end position="315"/>
    </location>
</feature>
<dbReference type="Proteomes" id="UP000005206">
    <property type="component" value="Chromosome 3"/>
</dbReference>
<feature type="transmembrane region" description="Helical" evidence="6">
    <location>
        <begin position="327"/>
        <end position="347"/>
    </location>
</feature>
<evidence type="ECO:0000313" key="9">
    <source>
        <dbReference type="EMBL" id="EEU37310.1"/>
    </source>
</evidence>
<dbReference type="OMA" id="TVIATEW"/>
<evidence type="ECO:0000259" key="8">
    <source>
        <dbReference type="Pfam" id="PF20684"/>
    </source>
</evidence>
<evidence type="ECO:0000256" key="7">
    <source>
        <dbReference type="SAM" id="SignalP"/>
    </source>
</evidence>
<sequence length="445" mass="49409">MGTRLVRFQVPVWMVLAWWLNLACPDWHAPRCARLACLISSRTGNCKQPQQGRDLGVSILAKSEEGGGLKGLTSGHPCAFNPQPSPTCLTQLQASQWTLIVVATAVIAARVYLRLKIQNRRMLVSDIIMCTAWVFAIITAAFGPIFARMGALDPDVHTSLQGYKGGVEDLELVLQLFFAVNFPFYTTFYLCKAALLAVYLQVFPQFMVKRRIFLWVTIVFVVIAYIVTITLVFTICLPLERNWATSVTKSCPGSSYAILFQVGWGLHFLGDLLVFILPWLIVPALNVKRALRLGIYFTFLLGTINIAVCLVRFIAIQQAGEDYSISLSTIVLWSSLDVNVGLVIACLPSLRPYLGSRGSSGYPTENTQTKSTTAGRQSEVGVKMHDPRPMGHFEDAPMSAGPSLRDPSLTYTEEIWDYGKRDNASDVELIQMHLPPHDSNKQLES</sequence>
<dbReference type="STRING" id="660122.C7ZFQ9"/>
<dbReference type="HOGENOM" id="CLU_028200_10_1_1"/>
<dbReference type="PANTHER" id="PTHR33048:SF92">
    <property type="entry name" value="INTEGRAL MEMBRANE PROTEIN"/>
    <property type="match status" value="1"/>
</dbReference>
<organism evidence="9 10">
    <name type="scientific">Fusarium vanettenii (strain ATCC MYA-4622 / CBS 123669 / FGSC 9596 / NRRL 45880 / 77-13-4)</name>
    <name type="common">Fusarium solani subsp. pisi</name>
    <dbReference type="NCBI Taxonomy" id="660122"/>
    <lineage>
        <taxon>Eukaryota</taxon>
        <taxon>Fungi</taxon>
        <taxon>Dikarya</taxon>
        <taxon>Ascomycota</taxon>
        <taxon>Pezizomycotina</taxon>
        <taxon>Sordariomycetes</taxon>
        <taxon>Hypocreomycetidae</taxon>
        <taxon>Hypocreales</taxon>
        <taxon>Nectriaceae</taxon>
        <taxon>Fusarium</taxon>
        <taxon>Fusarium solani species complex</taxon>
        <taxon>Fusarium vanettenii</taxon>
    </lineage>
</organism>
<protein>
    <recommendedName>
        <fullName evidence="8">Rhodopsin domain-containing protein</fullName>
    </recommendedName>
</protein>
<feature type="chain" id="PRO_5002988810" description="Rhodopsin domain-containing protein" evidence="7">
    <location>
        <begin position="26"/>
        <end position="445"/>
    </location>
</feature>
<dbReference type="Pfam" id="PF20684">
    <property type="entry name" value="Fung_rhodopsin"/>
    <property type="match status" value="1"/>
</dbReference>
<accession>C7ZFQ9</accession>
<dbReference type="InterPro" id="IPR049326">
    <property type="entry name" value="Rhodopsin_dom_fungi"/>
</dbReference>
<feature type="signal peptide" evidence="7">
    <location>
        <begin position="1"/>
        <end position="25"/>
    </location>
</feature>
<dbReference type="GeneID" id="9664974"/>
<dbReference type="AlphaFoldDB" id="C7ZFQ9"/>
<gene>
    <name evidence="9" type="ORF">NECHADRAFT_78450</name>
</gene>
<dbReference type="eggNOG" id="ENOG502T5B6">
    <property type="taxonomic scope" value="Eukaryota"/>
</dbReference>
<dbReference type="RefSeq" id="XP_003043023.1">
    <property type="nucleotide sequence ID" value="XM_003042977.1"/>
</dbReference>
<comment type="subcellular location">
    <subcellularLocation>
        <location evidence="1">Membrane</location>
        <topology evidence="1">Multi-pass membrane protein</topology>
    </subcellularLocation>
</comment>